<feature type="transmembrane region" description="Helical" evidence="1">
    <location>
        <begin position="903"/>
        <end position="928"/>
    </location>
</feature>
<feature type="transmembrane region" description="Helical" evidence="1">
    <location>
        <begin position="340"/>
        <end position="357"/>
    </location>
</feature>
<feature type="transmembrane region" description="Helical" evidence="1">
    <location>
        <begin position="964"/>
        <end position="983"/>
    </location>
</feature>
<feature type="transmembrane region" description="Helical" evidence="1">
    <location>
        <begin position="443"/>
        <end position="461"/>
    </location>
</feature>
<organism evidence="2 3">
    <name type="scientific">Noviherbaspirillum pedocola</name>
    <dbReference type="NCBI Taxonomy" id="2801341"/>
    <lineage>
        <taxon>Bacteria</taxon>
        <taxon>Pseudomonadati</taxon>
        <taxon>Pseudomonadota</taxon>
        <taxon>Betaproteobacteria</taxon>
        <taxon>Burkholderiales</taxon>
        <taxon>Oxalobacteraceae</taxon>
        <taxon>Noviherbaspirillum</taxon>
    </lineage>
</organism>
<evidence type="ECO:0000313" key="3">
    <source>
        <dbReference type="Proteomes" id="UP000622890"/>
    </source>
</evidence>
<dbReference type="InterPro" id="IPR001036">
    <property type="entry name" value="Acrflvin-R"/>
</dbReference>
<dbReference type="Gene3D" id="1.20.1640.10">
    <property type="entry name" value="Multidrug efflux transporter AcrB transmembrane domain"/>
    <property type="match status" value="2"/>
</dbReference>
<dbReference type="PRINTS" id="PR00702">
    <property type="entry name" value="ACRIFLAVINRP"/>
</dbReference>
<gene>
    <name evidence="2" type="ORF">JJB74_08685</name>
</gene>
<feature type="transmembrane region" description="Helical" evidence="1">
    <location>
        <begin position="995"/>
        <end position="1015"/>
    </location>
</feature>
<comment type="caution">
    <text evidence="2">The sequence shown here is derived from an EMBL/GenBank/DDBJ whole genome shotgun (WGS) entry which is preliminary data.</text>
</comment>
<dbReference type="Gene3D" id="3.30.70.1440">
    <property type="entry name" value="Multidrug efflux transporter AcrB pore domain"/>
    <property type="match status" value="1"/>
</dbReference>
<dbReference type="Proteomes" id="UP000622890">
    <property type="component" value="Unassembled WGS sequence"/>
</dbReference>
<dbReference type="Pfam" id="PF00873">
    <property type="entry name" value="ACR_tran"/>
    <property type="match status" value="1"/>
</dbReference>
<feature type="transmembrane region" description="Helical" evidence="1">
    <location>
        <begin position="864"/>
        <end position="883"/>
    </location>
</feature>
<dbReference type="Gene3D" id="3.30.70.1430">
    <property type="entry name" value="Multidrug efflux transporter AcrB pore domain"/>
    <property type="match status" value="2"/>
</dbReference>
<reference evidence="2" key="1">
    <citation type="submission" date="2021-01" db="EMBL/GenBank/DDBJ databases">
        <title>Genome sequence of strain Noviherbaspirillum sp. DKR-6.</title>
        <authorList>
            <person name="Chaudhary D.K."/>
        </authorList>
    </citation>
    <scope>NUCLEOTIDE SEQUENCE</scope>
    <source>
        <strain evidence="2">DKR-6</strain>
    </source>
</reference>
<dbReference type="GO" id="GO:0042910">
    <property type="term" value="F:xenobiotic transmembrane transporter activity"/>
    <property type="evidence" value="ECO:0007669"/>
    <property type="project" value="TreeGrafter"/>
</dbReference>
<dbReference type="PANTHER" id="PTHR32063">
    <property type="match status" value="1"/>
</dbReference>
<dbReference type="Gene3D" id="3.30.2090.10">
    <property type="entry name" value="Multidrug efflux transporter AcrB TolC docking domain, DN and DC subdomains"/>
    <property type="match status" value="2"/>
</dbReference>
<accession>A0A934SSA8</accession>
<sequence length="1033" mass="110672">MLTPIINFSVRLRGVIFVLACLLFAYGVYAFKQSSLDVFPEFTPPLVTIQTEAPGLSAEQVEQLVTRRVENVLGGSIGLESMRSQSIQGVSVITLIFNEATDIYRARQIAAEQLSTVAGSLPVGVGQPTMTPLSSSSNLVLGIGLTSKTRSLMDLRTAADWVVKPRLLGSKGVSDVGVYGGEVKQYQVQVDPDKLIRLGLSLHDVVSAAQRATGIRGAGVLDTPNQRLVLNAIGQTTSGEQLGRVVLLQKNGSVVRLADIGKVIAGQEVPVSGANIQGEPGVVLMVSNQYGSDVVSVTKNVEQALAELRPQLEADGIELHPRLFRPANFIMTSTDHLRNALLVGGALVIIVLFLFLFNIRTAFISVSAIPLSLLAAIVVLHHFGVPLNTMTLGGLAIALGEVVDDAIIDVENIYRRLRENRRLPNPLSPIEVVVNASTEVRGAVIYATFTVAAIFLPVLTLTGVAGKLFAPLGIAYILAIMASLLVALTLTPALSYTMLAGHTEDKGEPRVYRWLKVRYSAILKKVEQRWALALLTFGGFLGAALIALPFLSREYLPELHEGHFIVHMQAVPGTSVQESMRVGARVSRALLEIPSVRSVAQRVGRTARGVDVFGPQYSEFEVDLKPNLGAEEQEQAQAAIRKKLGDFAGLLFTSETFLTERVQETISGYTAPVIVNIFGPNLDVLDRLAGQVTKTLNSVPGASGVMMQAPTAPPELTIRLREDQLTRWGLAPLDVMEAIQTAYQGAEIAQVYEGNAVFNVTVLLERDARRSPTQLGELPLRTADGAVIPLGELADINQTSGRYLILHNGGQRLQTVTAQVSGASVSQFTDEAKKRVASEVKFPDGYHVVFTGEAQAQAQAQHDLIMYFAISAVAICLLVFLALRSARGLALVLANMPFALVGGVLTVFATGGVMSLGSMVGFVTLFGITLRNSIMLISHYQNLVHQEGHQWNEETATLGATERLAPILMTALVTGLGLLPLALQSGEPGNEVEGPMAIVILGGLFTSTLLNLLVLPALSLRFGRFGATAVDGD</sequence>
<dbReference type="SUPFAM" id="SSF82866">
    <property type="entry name" value="Multidrug efflux transporter AcrB transmembrane domain"/>
    <property type="match status" value="2"/>
</dbReference>
<feature type="transmembrane region" description="Helical" evidence="1">
    <location>
        <begin position="530"/>
        <end position="551"/>
    </location>
</feature>
<proteinExistence type="predicted"/>
<evidence type="ECO:0000256" key="1">
    <source>
        <dbReference type="SAM" id="Phobius"/>
    </source>
</evidence>
<keyword evidence="3" id="KW-1185">Reference proteome</keyword>
<dbReference type="AlphaFoldDB" id="A0A934SSA8"/>
<dbReference type="Gene3D" id="3.30.70.1320">
    <property type="entry name" value="Multidrug efflux transporter AcrB pore domain like"/>
    <property type="match status" value="1"/>
</dbReference>
<dbReference type="SUPFAM" id="SSF82714">
    <property type="entry name" value="Multidrug efflux transporter AcrB TolC docking domain, DN and DC subdomains"/>
    <property type="match status" value="2"/>
</dbReference>
<dbReference type="GO" id="GO:0005886">
    <property type="term" value="C:plasma membrane"/>
    <property type="evidence" value="ECO:0007669"/>
    <property type="project" value="TreeGrafter"/>
</dbReference>
<dbReference type="SUPFAM" id="SSF82693">
    <property type="entry name" value="Multidrug efflux transporter AcrB pore domain, PN1, PN2, PC1 and PC2 subdomains"/>
    <property type="match status" value="2"/>
</dbReference>
<keyword evidence="1" id="KW-1133">Transmembrane helix</keyword>
<keyword evidence="1" id="KW-0812">Transmembrane</keyword>
<keyword evidence="1" id="KW-0472">Membrane</keyword>
<feature type="transmembrane region" description="Helical" evidence="1">
    <location>
        <begin position="468"/>
        <end position="490"/>
    </location>
</feature>
<protein>
    <submittedName>
        <fullName evidence="2">Efflux RND transporter permease subunit</fullName>
    </submittedName>
</protein>
<name>A0A934SSA8_9BURK</name>
<evidence type="ECO:0000313" key="2">
    <source>
        <dbReference type="EMBL" id="MBK4734677.1"/>
    </source>
</evidence>
<dbReference type="InterPro" id="IPR027463">
    <property type="entry name" value="AcrB_DN_DC_subdom"/>
</dbReference>
<dbReference type="EMBL" id="JAEPBG010000003">
    <property type="protein sequence ID" value="MBK4734677.1"/>
    <property type="molecule type" value="Genomic_DNA"/>
</dbReference>
<dbReference type="RefSeq" id="WP_200591462.1">
    <property type="nucleotide sequence ID" value="NZ_JAEPBG010000003.1"/>
</dbReference>
<dbReference type="PANTHER" id="PTHR32063:SF4">
    <property type="entry name" value="SLR6043 PROTEIN"/>
    <property type="match status" value="1"/>
</dbReference>
<feature type="transmembrane region" description="Helical" evidence="1">
    <location>
        <begin position="362"/>
        <end position="383"/>
    </location>
</feature>